<keyword evidence="6 8" id="KW-0378">Hydrolase</keyword>
<dbReference type="GO" id="GO:0009003">
    <property type="term" value="F:signal peptidase activity"/>
    <property type="evidence" value="ECO:0007669"/>
    <property type="project" value="UniProtKB-EC"/>
</dbReference>
<comment type="subcellular location">
    <subcellularLocation>
        <location evidence="9">Membrane</location>
        <topology evidence="9">Single-pass type II membrane protein</topology>
    </subcellularLocation>
</comment>
<evidence type="ECO:0000256" key="5">
    <source>
        <dbReference type="ARBA" id="ARBA00022670"/>
    </source>
</evidence>
<reference evidence="11 12" key="1">
    <citation type="submission" date="2016-03" db="EMBL/GenBank/DDBJ databases">
        <title>Microsymbionts genomes from the relict species Vavilovia formosa (Stev.) Fed.</title>
        <authorList>
            <person name="Kopat V."/>
            <person name="Chirak E."/>
            <person name="Kimeklis A."/>
            <person name="Andronov E."/>
        </authorList>
    </citation>
    <scope>NUCLEOTIDE SEQUENCE [LARGE SCALE GENOMIC DNA]</scope>
    <source>
        <strain evidence="11 12">Vaf07</strain>
    </source>
</reference>
<dbReference type="OrthoDB" id="9815782at2"/>
<name>A0A163ZG69_9BRAD</name>
<comment type="caution">
    <text evidence="11">The sequence shown here is derived from an EMBL/GenBank/DDBJ whole genome shotgun (WGS) entry which is preliminary data.</text>
</comment>
<dbReference type="PANTHER" id="PTHR43390">
    <property type="entry name" value="SIGNAL PEPTIDASE I"/>
    <property type="match status" value="1"/>
</dbReference>
<dbReference type="InterPro" id="IPR019757">
    <property type="entry name" value="Pept_S26A_signal_pept_1_Lys-AS"/>
</dbReference>
<keyword evidence="5 8" id="KW-0645">Protease</keyword>
<gene>
    <name evidence="11" type="ORF">A4A58_27335</name>
</gene>
<evidence type="ECO:0000256" key="2">
    <source>
        <dbReference type="ARBA" id="ARBA00009370"/>
    </source>
</evidence>
<accession>A0A163ZG69</accession>
<evidence type="ECO:0000256" key="8">
    <source>
        <dbReference type="RuleBase" id="RU003993"/>
    </source>
</evidence>
<organism evidence="11 12">
    <name type="scientific">Tardiphaga robiniae</name>
    <dbReference type="NCBI Taxonomy" id="943830"/>
    <lineage>
        <taxon>Bacteria</taxon>
        <taxon>Pseudomonadati</taxon>
        <taxon>Pseudomonadota</taxon>
        <taxon>Alphaproteobacteria</taxon>
        <taxon>Hyphomicrobiales</taxon>
        <taxon>Nitrobacteraceae</taxon>
        <taxon>Tardiphaga</taxon>
    </lineage>
</organism>
<proteinExistence type="inferred from homology"/>
<dbReference type="EMBL" id="LVYV01000011">
    <property type="protein sequence ID" value="KZD23439.1"/>
    <property type="molecule type" value="Genomic_DNA"/>
</dbReference>
<evidence type="ECO:0000256" key="6">
    <source>
        <dbReference type="ARBA" id="ARBA00022801"/>
    </source>
</evidence>
<keyword evidence="12" id="KW-1185">Reference proteome</keyword>
<comment type="similarity">
    <text evidence="2 9">Belongs to the peptidase S26 family.</text>
</comment>
<protein>
    <recommendedName>
        <fullName evidence="4 8">Signal peptidase I</fullName>
        <ecNumber evidence="3 8">3.4.21.89</ecNumber>
    </recommendedName>
</protein>
<dbReference type="InterPro" id="IPR019758">
    <property type="entry name" value="Pept_S26A_signal_pept_1_CS"/>
</dbReference>
<dbReference type="NCBIfam" id="TIGR02227">
    <property type="entry name" value="sigpep_I_bact"/>
    <property type="match status" value="1"/>
</dbReference>
<evidence type="ECO:0000256" key="3">
    <source>
        <dbReference type="ARBA" id="ARBA00013208"/>
    </source>
</evidence>
<dbReference type="STRING" id="943830.A4A58_27335"/>
<feature type="active site" evidence="7">
    <location>
        <position position="110"/>
    </location>
</feature>
<evidence type="ECO:0000259" key="10">
    <source>
        <dbReference type="Pfam" id="PF10502"/>
    </source>
</evidence>
<dbReference type="PROSITE" id="PS00760">
    <property type="entry name" value="SPASE_I_2"/>
    <property type="match status" value="1"/>
</dbReference>
<dbReference type="GO" id="GO:0016020">
    <property type="term" value="C:membrane"/>
    <property type="evidence" value="ECO:0007669"/>
    <property type="project" value="UniProtKB-SubCell"/>
</dbReference>
<dbReference type="PRINTS" id="PR00727">
    <property type="entry name" value="LEADERPTASE"/>
</dbReference>
<dbReference type="CDD" id="cd06530">
    <property type="entry name" value="S26_SPase_I"/>
    <property type="match status" value="1"/>
</dbReference>
<dbReference type="InterPro" id="IPR019756">
    <property type="entry name" value="Pept_S26A_signal_pept_1_Ser-AS"/>
</dbReference>
<dbReference type="SUPFAM" id="SSF51306">
    <property type="entry name" value="LexA/Signal peptidase"/>
    <property type="match status" value="1"/>
</dbReference>
<dbReference type="InterPro" id="IPR000223">
    <property type="entry name" value="Pept_S26A_signal_pept_1"/>
</dbReference>
<dbReference type="AlphaFoldDB" id="A0A163ZG69"/>
<dbReference type="GO" id="GO:0006465">
    <property type="term" value="P:signal peptide processing"/>
    <property type="evidence" value="ECO:0007669"/>
    <property type="project" value="InterPro"/>
</dbReference>
<dbReference type="RefSeq" id="WP_068732594.1">
    <property type="nucleotide sequence ID" value="NZ_LVYV01000011.1"/>
</dbReference>
<feature type="domain" description="Peptidase S26" evidence="10">
    <location>
        <begin position="21"/>
        <end position="229"/>
    </location>
</feature>
<comment type="catalytic activity">
    <reaction evidence="1 8">
        <text>Cleavage of hydrophobic, N-terminal signal or leader sequences from secreted and periplasmic proteins.</text>
        <dbReference type="EC" id="3.4.21.89"/>
    </reaction>
</comment>
<dbReference type="GO" id="GO:0004252">
    <property type="term" value="F:serine-type endopeptidase activity"/>
    <property type="evidence" value="ECO:0007669"/>
    <property type="project" value="InterPro"/>
</dbReference>
<evidence type="ECO:0000256" key="9">
    <source>
        <dbReference type="RuleBase" id="RU362042"/>
    </source>
</evidence>
<sequence length="258" mass="27675">MTTDTETTTVTSTAKRWTGQLAQIAAIVGIVFVAKGALAEPFYVPSASMEPTLLIGDALLATKFPYGYSTASLPIHVSLPETGRVFATTPKRGDVVVFRWPGDRSQVWVKRVIGLPGDRVELRGGQVWLNGVATSVKADGIGAAEDDSGGSEPAHRYVETLPGGVSHPIFKLRDNGRLDNTPEIVIPPDHLFVMGDNRDNSADSRVPVSQGGVGLLPMDNLVGRVDAIVGSWDLGVRNQPVTNWLSGFRMARFFTGVH</sequence>
<feature type="active site" evidence="7">
    <location>
        <position position="48"/>
    </location>
</feature>
<dbReference type="PROSITE" id="PS00501">
    <property type="entry name" value="SPASE_I_1"/>
    <property type="match status" value="1"/>
</dbReference>
<evidence type="ECO:0000256" key="4">
    <source>
        <dbReference type="ARBA" id="ARBA00019232"/>
    </source>
</evidence>
<evidence type="ECO:0000256" key="7">
    <source>
        <dbReference type="PIRSR" id="PIRSR600223-1"/>
    </source>
</evidence>
<dbReference type="Pfam" id="PF10502">
    <property type="entry name" value="Peptidase_S26"/>
    <property type="match status" value="1"/>
</dbReference>
<dbReference type="EC" id="3.4.21.89" evidence="3 8"/>
<dbReference type="PANTHER" id="PTHR43390:SF1">
    <property type="entry name" value="CHLOROPLAST PROCESSING PEPTIDASE"/>
    <property type="match status" value="1"/>
</dbReference>
<dbReference type="InterPro" id="IPR036286">
    <property type="entry name" value="LexA/Signal_pep-like_sf"/>
</dbReference>
<dbReference type="InterPro" id="IPR019533">
    <property type="entry name" value="Peptidase_S26"/>
</dbReference>
<dbReference type="Proteomes" id="UP000076574">
    <property type="component" value="Unassembled WGS sequence"/>
</dbReference>
<dbReference type="PROSITE" id="PS00761">
    <property type="entry name" value="SPASE_I_3"/>
    <property type="match status" value="1"/>
</dbReference>
<dbReference type="Gene3D" id="2.10.109.10">
    <property type="entry name" value="Umud Fragment, subunit A"/>
    <property type="match status" value="1"/>
</dbReference>
<evidence type="ECO:0000256" key="1">
    <source>
        <dbReference type="ARBA" id="ARBA00000677"/>
    </source>
</evidence>
<evidence type="ECO:0000313" key="12">
    <source>
        <dbReference type="Proteomes" id="UP000076574"/>
    </source>
</evidence>
<evidence type="ECO:0000313" key="11">
    <source>
        <dbReference type="EMBL" id="KZD23439.1"/>
    </source>
</evidence>